<gene>
    <name evidence="2" type="ORF">ABW22_11045</name>
</gene>
<proteinExistence type="predicted"/>
<evidence type="ECO:0000313" key="2">
    <source>
        <dbReference type="EMBL" id="KVW94982.1"/>
    </source>
</evidence>
<evidence type="ECO:0000259" key="1">
    <source>
        <dbReference type="Pfam" id="PF00535"/>
    </source>
</evidence>
<dbReference type="GO" id="GO:0016740">
    <property type="term" value="F:transferase activity"/>
    <property type="evidence" value="ECO:0007669"/>
    <property type="project" value="UniProtKB-KW"/>
</dbReference>
<dbReference type="EMBL" id="LDUG01000029">
    <property type="protein sequence ID" value="KVW94982.1"/>
    <property type="molecule type" value="Genomic_DNA"/>
</dbReference>
<dbReference type="PANTHER" id="PTHR43685">
    <property type="entry name" value="GLYCOSYLTRANSFERASE"/>
    <property type="match status" value="1"/>
</dbReference>
<feature type="domain" description="Glycosyltransferase 2-like" evidence="1">
    <location>
        <begin position="7"/>
        <end position="100"/>
    </location>
</feature>
<keyword evidence="2" id="KW-0808">Transferase</keyword>
<dbReference type="InterPro" id="IPR029044">
    <property type="entry name" value="Nucleotide-diphossugar_trans"/>
</dbReference>
<dbReference type="AlphaFoldDB" id="A0A125BCB5"/>
<dbReference type="CDD" id="cd00761">
    <property type="entry name" value="Glyco_tranf_GTA_type"/>
    <property type="match status" value="1"/>
</dbReference>
<dbReference type="Pfam" id="PF00535">
    <property type="entry name" value="Glycos_transf_2"/>
    <property type="match status" value="1"/>
</dbReference>
<dbReference type="InterPro" id="IPR001173">
    <property type="entry name" value="Glyco_trans_2-like"/>
</dbReference>
<dbReference type="PATRIC" id="fig|36861.3.peg.1882"/>
<dbReference type="SUPFAM" id="SSF53448">
    <property type="entry name" value="Nucleotide-diphospho-sugar transferases"/>
    <property type="match status" value="1"/>
</dbReference>
<name>A0A125BCB5_THIDE</name>
<reference evidence="2 3" key="1">
    <citation type="journal article" date="2015" name="Appl. Environ. Microbiol.">
        <title>Aerobic and Anaerobic Thiosulfate Oxidation by a Cold-Adapted, Subglacial Chemoautotroph.</title>
        <authorList>
            <person name="Harrold Z.R."/>
            <person name="Skidmore M.L."/>
            <person name="Hamilton T.L."/>
            <person name="Desch L."/>
            <person name="Amada K."/>
            <person name="van Gelder W."/>
            <person name="Glover K."/>
            <person name="Roden E.E."/>
            <person name="Boyd E.S."/>
        </authorList>
    </citation>
    <scope>NUCLEOTIDE SEQUENCE [LARGE SCALE GENOMIC DNA]</scope>
    <source>
        <strain evidence="2 3">RG</strain>
    </source>
</reference>
<dbReference type="PANTHER" id="PTHR43685:SF2">
    <property type="entry name" value="GLYCOSYLTRANSFERASE 2-LIKE DOMAIN-CONTAINING PROTEIN"/>
    <property type="match status" value="1"/>
</dbReference>
<comment type="caution">
    <text evidence="2">The sequence shown here is derived from an EMBL/GenBank/DDBJ whole genome shotgun (WGS) entry which is preliminary data.</text>
</comment>
<accession>A0A125BCB5</accession>
<dbReference type="Gene3D" id="3.90.550.10">
    <property type="entry name" value="Spore Coat Polysaccharide Biosynthesis Protein SpsA, Chain A"/>
    <property type="match status" value="1"/>
</dbReference>
<protein>
    <submittedName>
        <fullName evidence="2">Glycosyl transferase</fullName>
    </submittedName>
</protein>
<dbReference type="InterPro" id="IPR050834">
    <property type="entry name" value="Glycosyltransf_2"/>
</dbReference>
<keyword evidence="3" id="KW-1185">Reference proteome</keyword>
<evidence type="ECO:0000313" key="3">
    <source>
        <dbReference type="Proteomes" id="UP000064243"/>
    </source>
</evidence>
<dbReference type="Proteomes" id="UP000064243">
    <property type="component" value="Unassembled WGS sequence"/>
</dbReference>
<sequence length="277" mass="31395">MGTLGRTEEVGRFLASLQRQEHRDFELFIVDQNPDDRLLPLIEKYSRHFRIERVVSPKGLSRARNAGLQRITGDLVAFPDDDCWYPDGLLSYVASRFKLDSGLDGLTGRFVDEDGRAEGRWLARSQVLNRYTVWRGAISFSIFLRRSLVDRIEPFDEALGVGAGTAWGAGEETDYLLRSLNAGGRIVFDHELVLRHPVKTGSFDEAARERQGRYESGFGRVIRRSGFPFWYFPWVCLRTLTGALLALCTGRPAQARFKWHSVQSRIRGWLTGAGPVA</sequence>
<organism evidence="2 3">
    <name type="scientific">Thiobacillus denitrificans</name>
    <dbReference type="NCBI Taxonomy" id="36861"/>
    <lineage>
        <taxon>Bacteria</taxon>
        <taxon>Pseudomonadati</taxon>
        <taxon>Pseudomonadota</taxon>
        <taxon>Betaproteobacteria</taxon>
        <taxon>Nitrosomonadales</taxon>
        <taxon>Thiobacillaceae</taxon>
        <taxon>Thiobacillus</taxon>
    </lineage>
</organism>